<dbReference type="AlphaFoldDB" id="A0A179FLM8"/>
<dbReference type="GO" id="GO:0046872">
    <property type="term" value="F:metal ion binding"/>
    <property type="evidence" value="ECO:0007669"/>
    <property type="project" value="UniProtKB-KW"/>
</dbReference>
<dbReference type="FunFam" id="3.40.50.300:FF:000051">
    <property type="entry name" value="Guanine nucleotide-binding protein subunit alpha"/>
    <property type="match status" value="1"/>
</dbReference>
<feature type="binding site" evidence="10">
    <location>
        <begin position="268"/>
        <end position="271"/>
    </location>
    <ligand>
        <name>GTP</name>
        <dbReference type="ChEBI" id="CHEBI:37565"/>
    </ligand>
</feature>
<name>A0A179FLM8_METCM</name>
<dbReference type="GO" id="GO:0000750">
    <property type="term" value="P:pheromone-dependent signal transduction involved in conjugation with cellular fusion"/>
    <property type="evidence" value="ECO:0007669"/>
    <property type="project" value="TreeGrafter"/>
</dbReference>
<dbReference type="Gene3D" id="1.10.400.10">
    <property type="entry name" value="GI Alpha 1, domain 2-like"/>
    <property type="match status" value="1"/>
</dbReference>
<dbReference type="EMBL" id="LSBJ02000004">
    <property type="protein sequence ID" value="OAQ66248.1"/>
    <property type="molecule type" value="Genomic_DNA"/>
</dbReference>
<sequence length="353" mass="41294">MCFNGLRGGDDATRSQEIDRIIRKDEIRMAHEVKILLLGAGESGKSTILKQMRIIHSRGFHTQERQWWRRIIFHNIIETFEMINDAMTDFTIHFDNADNEKFMAHILTRQELGHKESFPPDYFESITALWNDSGVKGAIAKCSEYAIHDNLAYFIDNLDRLWKDEYIPNDLDILCSRLKTTGITECHFSIAQRTYRIFDVGGQRSERKKWIHCFEDVHCLLFLVAISGYNQCLVEDREANQMNESLMLWESIVNSRWFKNSSIILFLNKMDLFVEKLPSSPLTNYGFIDYHGPPGDYKLASKYFLNKFLAHSRDPEKEIYGHFTTATDTNLIKITMESVQDMIVRRNLKQLIL</sequence>
<dbReference type="CDD" id="cd00066">
    <property type="entry name" value="G-alpha"/>
    <property type="match status" value="1"/>
</dbReference>
<comment type="caution">
    <text evidence="12">The sequence shown here is derived from an EMBL/GenBank/DDBJ whole genome shotgun (WGS) entry which is preliminary data.</text>
</comment>
<evidence type="ECO:0000256" key="3">
    <source>
        <dbReference type="ARBA" id="ARBA00011356"/>
    </source>
</evidence>
<comment type="similarity">
    <text evidence="2">Belongs to the G-alpha family. G(q) subfamily.</text>
</comment>
<evidence type="ECO:0000313" key="12">
    <source>
        <dbReference type="EMBL" id="OAQ66248.1"/>
    </source>
</evidence>
<dbReference type="FunFam" id="3.40.50.300:FF:000692">
    <property type="entry name" value="Guanine nucleotide-binding protein subunit alpha"/>
    <property type="match status" value="1"/>
</dbReference>
<dbReference type="PRINTS" id="PR00318">
    <property type="entry name" value="GPROTEINA"/>
</dbReference>
<evidence type="ECO:0000256" key="1">
    <source>
        <dbReference type="ARBA" id="ARBA00001946"/>
    </source>
</evidence>
<keyword evidence="5 10" id="KW-0547">Nucleotide-binding</keyword>
<feature type="binding site" evidence="10">
    <location>
        <begin position="199"/>
        <end position="203"/>
    </location>
    <ligand>
        <name>GTP</name>
        <dbReference type="ChEBI" id="CHEBI:37565"/>
    </ligand>
</feature>
<evidence type="ECO:0000256" key="7">
    <source>
        <dbReference type="ARBA" id="ARBA00022842"/>
    </source>
</evidence>
<evidence type="ECO:0000256" key="9">
    <source>
        <dbReference type="ARBA" id="ARBA00023224"/>
    </source>
</evidence>
<feature type="binding site" evidence="10">
    <location>
        <begin position="42"/>
        <end position="47"/>
    </location>
    <ligand>
        <name>GTP</name>
        <dbReference type="ChEBI" id="CHEBI:37565"/>
    </ligand>
</feature>
<evidence type="ECO:0000256" key="8">
    <source>
        <dbReference type="ARBA" id="ARBA00023134"/>
    </source>
</evidence>
<dbReference type="OrthoDB" id="5817230at2759"/>
<dbReference type="PANTHER" id="PTHR10218">
    <property type="entry name" value="GTP-BINDING PROTEIN ALPHA SUBUNIT"/>
    <property type="match status" value="1"/>
</dbReference>
<dbReference type="Pfam" id="PF00503">
    <property type="entry name" value="G-alpha"/>
    <property type="match status" value="1"/>
</dbReference>
<dbReference type="STRING" id="1380566.A0A179FLM8"/>
<keyword evidence="6" id="KW-0378">Hydrolase</keyword>
<dbReference type="RefSeq" id="XP_018143335.1">
    <property type="nucleotide sequence ID" value="XM_018293753.1"/>
</dbReference>
<keyword evidence="8 10" id="KW-0342">GTP-binding</keyword>
<feature type="binding site" evidence="11">
    <location>
        <position position="180"/>
    </location>
    <ligand>
        <name>Mg(2+)</name>
        <dbReference type="ChEBI" id="CHEBI:18420"/>
    </ligand>
</feature>
<evidence type="ECO:0000256" key="4">
    <source>
        <dbReference type="ARBA" id="ARBA00022723"/>
    </source>
</evidence>
<dbReference type="InterPro" id="IPR027417">
    <property type="entry name" value="P-loop_NTPase"/>
</dbReference>
<dbReference type="GO" id="GO:0005737">
    <property type="term" value="C:cytoplasm"/>
    <property type="evidence" value="ECO:0007669"/>
    <property type="project" value="TreeGrafter"/>
</dbReference>
<reference evidence="12 13" key="1">
    <citation type="journal article" date="2016" name="PLoS Pathog.">
        <title>Biosynthesis of antibiotic leucinostatins in bio-control fungus Purpureocillium lilacinum and their inhibition on phytophthora revealed by genome mining.</title>
        <authorList>
            <person name="Wang G."/>
            <person name="Liu Z."/>
            <person name="Lin R."/>
            <person name="Li E."/>
            <person name="Mao Z."/>
            <person name="Ling J."/>
            <person name="Yang Y."/>
            <person name="Yin W.B."/>
            <person name="Xie B."/>
        </authorList>
    </citation>
    <scope>NUCLEOTIDE SEQUENCE [LARGE SCALE GENOMIC DNA]</scope>
    <source>
        <strain evidence="12">170</strain>
    </source>
</reference>
<organism evidence="12 13">
    <name type="scientific">Pochonia chlamydosporia 170</name>
    <dbReference type="NCBI Taxonomy" id="1380566"/>
    <lineage>
        <taxon>Eukaryota</taxon>
        <taxon>Fungi</taxon>
        <taxon>Dikarya</taxon>
        <taxon>Ascomycota</taxon>
        <taxon>Pezizomycotina</taxon>
        <taxon>Sordariomycetes</taxon>
        <taxon>Hypocreomycetidae</taxon>
        <taxon>Hypocreales</taxon>
        <taxon>Clavicipitaceae</taxon>
        <taxon>Pochonia</taxon>
    </lineage>
</organism>
<keyword evidence="9" id="KW-0807">Transducer</keyword>
<dbReference type="SUPFAM" id="SSF47895">
    <property type="entry name" value="Transducin (alpha subunit), insertion domain"/>
    <property type="match status" value="1"/>
</dbReference>
<feature type="binding site" evidence="10">
    <location>
        <begin position="174"/>
        <end position="180"/>
    </location>
    <ligand>
        <name>GTP</name>
        <dbReference type="ChEBI" id="CHEBI:37565"/>
    </ligand>
</feature>
<accession>A0A179FLM8</accession>
<dbReference type="Proteomes" id="UP000078397">
    <property type="component" value="Unassembled WGS sequence"/>
</dbReference>
<dbReference type="InterPro" id="IPR002975">
    <property type="entry name" value="Fungi_Gprotein_alpha"/>
</dbReference>
<dbReference type="PROSITE" id="PS51882">
    <property type="entry name" value="G_ALPHA"/>
    <property type="match status" value="1"/>
</dbReference>
<feature type="binding site" evidence="11">
    <location>
        <position position="46"/>
    </location>
    <ligand>
        <name>Mg(2+)</name>
        <dbReference type="ChEBI" id="CHEBI:18420"/>
    </ligand>
</feature>
<dbReference type="KEGG" id="pchm:VFPPC_16000"/>
<evidence type="ECO:0000256" key="6">
    <source>
        <dbReference type="ARBA" id="ARBA00022801"/>
    </source>
</evidence>
<proteinExistence type="inferred from homology"/>
<dbReference type="SUPFAM" id="SSF52540">
    <property type="entry name" value="P-loop containing nucleoside triphosphate hydrolases"/>
    <property type="match status" value="1"/>
</dbReference>
<keyword evidence="7 11" id="KW-0460">Magnesium</keyword>
<dbReference type="GO" id="GO:0003924">
    <property type="term" value="F:GTPase activity"/>
    <property type="evidence" value="ECO:0007669"/>
    <property type="project" value="InterPro"/>
</dbReference>
<dbReference type="PANTHER" id="PTHR10218:SF242">
    <property type="entry name" value="GUANINE NUCLEOTIDE-BINDING PROTEIN ALPHA-1 SUBUNIT"/>
    <property type="match status" value="1"/>
</dbReference>
<evidence type="ECO:0000313" key="13">
    <source>
        <dbReference type="Proteomes" id="UP000078397"/>
    </source>
</evidence>
<dbReference type="GO" id="GO:0007186">
    <property type="term" value="P:G protein-coupled receptor signaling pathway"/>
    <property type="evidence" value="ECO:0007669"/>
    <property type="project" value="InterPro"/>
</dbReference>
<evidence type="ECO:0000256" key="2">
    <source>
        <dbReference type="ARBA" id="ARBA00007976"/>
    </source>
</evidence>
<comment type="subunit">
    <text evidence="3">G proteins are composed of 3 units; alpha, beta and gamma. The alpha chain contains the guanine nucleotide binding site.</text>
</comment>
<dbReference type="GO" id="GO:0001664">
    <property type="term" value="F:G protein-coupled receptor binding"/>
    <property type="evidence" value="ECO:0007669"/>
    <property type="project" value="InterPro"/>
</dbReference>
<comment type="cofactor">
    <cofactor evidence="1">
        <name>Mg(2+)</name>
        <dbReference type="ChEBI" id="CHEBI:18420"/>
    </cofactor>
</comment>
<dbReference type="InterPro" id="IPR001019">
    <property type="entry name" value="Gprotein_alpha_su"/>
</dbReference>
<dbReference type="PRINTS" id="PR01241">
    <property type="entry name" value="GPROTEINAFNG"/>
</dbReference>
<keyword evidence="13" id="KW-1185">Reference proteome</keyword>
<dbReference type="SMART" id="SM00275">
    <property type="entry name" value="G_alpha"/>
    <property type="match status" value="1"/>
</dbReference>
<dbReference type="InterPro" id="IPR011025">
    <property type="entry name" value="GproteinA_insert"/>
</dbReference>
<keyword evidence="4 11" id="KW-0479">Metal-binding</keyword>
<gene>
    <name evidence="12" type="ORF">VFPPC_16000</name>
</gene>
<dbReference type="GO" id="GO:0005525">
    <property type="term" value="F:GTP binding"/>
    <property type="evidence" value="ECO:0007669"/>
    <property type="project" value="UniProtKB-KW"/>
</dbReference>
<evidence type="ECO:0000256" key="11">
    <source>
        <dbReference type="PIRSR" id="PIRSR601019-2"/>
    </source>
</evidence>
<dbReference type="GeneID" id="28857747"/>
<evidence type="ECO:0000256" key="5">
    <source>
        <dbReference type="ARBA" id="ARBA00022741"/>
    </source>
</evidence>
<dbReference type="GO" id="GO:0031683">
    <property type="term" value="F:G-protein beta/gamma-subunit complex binding"/>
    <property type="evidence" value="ECO:0007669"/>
    <property type="project" value="InterPro"/>
</dbReference>
<evidence type="ECO:0000256" key="10">
    <source>
        <dbReference type="PIRSR" id="PIRSR601019-1"/>
    </source>
</evidence>
<protein>
    <submittedName>
        <fullName evidence="12">Guanine nucleotide-binding protein alpha-2 subunit</fullName>
    </submittedName>
</protein>
<dbReference type="Gene3D" id="3.40.50.300">
    <property type="entry name" value="P-loop containing nucleotide triphosphate hydrolases"/>
    <property type="match status" value="1"/>
</dbReference>
<dbReference type="GO" id="GO:0005834">
    <property type="term" value="C:heterotrimeric G-protein complex"/>
    <property type="evidence" value="ECO:0007669"/>
    <property type="project" value="InterPro"/>
</dbReference>
<feature type="binding site" evidence="10">
    <location>
        <position position="326"/>
    </location>
    <ligand>
        <name>GTP</name>
        <dbReference type="ChEBI" id="CHEBI:37565"/>
    </ligand>
</feature>